<dbReference type="EMBL" id="CAEY01000866">
    <property type="status" value="NOT_ANNOTATED_CDS"/>
    <property type="molecule type" value="Genomic_DNA"/>
</dbReference>
<keyword evidence="1" id="KW-0732">Signal</keyword>
<dbReference type="OMA" id="FIEIMAD"/>
<protein>
    <submittedName>
        <fullName evidence="2">Uncharacterized protein</fullName>
    </submittedName>
</protein>
<dbReference type="KEGG" id="tut:107369160"/>
<dbReference type="Proteomes" id="UP000015104">
    <property type="component" value="Unassembled WGS sequence"/>
</dbReference>
<feature type="signal peptide" evidence="1">
    <location>
        <begin position="1"/>
        <end position="20"/>
    </location>
</feature>
<dbReference type="OrthoDB" id="10470040at2759"/>
<proteinExistence type="predicted"/>
<evidence type="ECO:0000256" key="1">
    <source>
        <dbReference type="SAM" id="SignalP"/>
    </source>
</evidence>
<name>T1L0I7_TETUR</name>
<accession>T1L0I7</accession>
<feature type="chain" id="PRO_5004592006" evidence="1">
    <location>
        <begin position="21"/>
        <end position="108"/>
    </location>
</feature>
<dbReference type="EnsemblMetazoa" id="tetur30g00820.1">
    <property type="protein sequence ID" value="tetur30g00820.1"/>
    <property type="gene ID" value="tetur30g00820"/>
</dbReference>
<keyword evidence="3" id="KW-1185">Reference proteome</keyword>
<evidence type="ECO:0000313" key="3">
    <source>
        <dbReference type="Proteomes" id="UP000015104"/>
    </source>
</evidence>
<sequence>MSKSAIAIVLFLILVAYSESMFIKHLFKSYDEYTKNEELDFTSMVLMFVNQTKPWLPGCVISLVKEHPEVLVMDKNTEDFVYVDPQFIEIMADMVLRKNRTKLEQLFC</sequence>
<dbReference type="AlphaFoldDB" id="T1L0I7"/>
<gene>
    <name evidence="2" type="primary">107369160</name>
</gene>
<reference evidence="3" key="1">
    <citation type="submission" date="2011-08" db="EMBL/GenBank/DDBJ databases">
        <authorList>
            <person name="Rombauts S."/>
        </authorList>
    </citation>
    <scope>NUCLEOTIDE SEQUENCE</scope>
    <source>
        <strain evidence="3">London</strain>
    </source>
</reference>
<dbReference type="HOGENOM" id="CLU_2200262_0_0_1"/>
<organism evidence="2 3">
    <name type="scientific">Tetranychus urticae</name>
    <name type="common">Two-spotted spider mite</name>
    <dbReference type="NCBI Taxonomy" id="32264"/>
    <lineage>
        <taxon>Eukaryota</taxon>
        <taxon>Metazoa</taxon>
        <taxon>Ecdysozoa</taxon>
        <taxon>Arthropoda</taxon>
        <taxon>Chelicerata</taxon>
        <taxon>Arachnida</taxon>
        <taxon>Acari</taxon>
        <taxon>Acariformes</taxon>
        <taxon>Trombidiformes</taxon>
        <taxon>Prostigmata</taxon>
        <taxon>Eleutherengona</taxon>
        <taxon>Raphignathae</taxon>
        <taxon>Tetranychoidea</taxon>
        <taxon>Tetranychidae</taxon>
        <taxon>Tetranychus</taxon>
    </lineage>
</organism>
<evidence type="ECO:0000313" key="2">
    <source>
        <dbReference type="EnsemblMetazoa" id="tetur30g00820.1"/>
    </source>
</evidence>
<reference evidence="2" key="2">
    <citation type="submission" date="2015-06" db="UniProtKB">
        <authorList>
            <consortium name="EnsemblMetazoa"/>
        </authorList>
    </citation>
    <scope>IDENTIFICATION</scope>
</reference>